<feature type="compositionally biased region" description="Gly residues" evidence="1">
    <location>
        <begin position="402"/>
        <end position="415"/>
    </location>
</feature>
<sequence>MAVVLEIGPDETFLFDTPGGTTTNKLPDALNDIALGVGMGKTIQQVYCVNFGCNGAYFLSARTVNGNIIRRYNLPPQLEAWLIDSASHTCRRDIPSLRIELGPNGSFFAFDANSYRWHNLPDALEEAIQQRITPAGWTAKPEWVVLGADGAFIYANDRGGHSYALGNYPTLQRLIQGLHQTNVGGHTGFGLVQWISMSIYRPGHFIALHRSGHHVADLHPDAVHALNSMAATFPKNPLSPVPTMTPKTSQPVMSPVSPTMMAKTSPPIMQNQGFRPAPHAQVSAPTIQAQVNRRPVPHTQMTSPLPQSQAVRPASYQQQQQQTNILSKFVSDTATQVVANVITADIQSATLGSSGGGGGGSTSGGSIFGDSASYNGGSVDNAGSSFWSPLQSAASDSIQSGGDSGGWSGGGDSGY</sequence>
<feature type="region of interest" description="Disordered" evidence="1">
    <location>
        <begin position="297"/>
        <end position="319"/>
    </location>
</feature>
<dbReference type="EMBL" id="JBEFKJ010000011">
    <property type="protein sequence ID" value="KAL2043363.1"/>
    <property type="molecule type" value="Genomic_DNA"/>
</dbReference>
<accession>A0ABR4AC61</accession>
<comment type="caution">
    <text evidence="2">The sequence shown here is derived from an EMBL/GenBank/DDBJ whole genome shotgun (WGS) entry which is preliminary data.</text>
</comment>
<gene>
    <name evidence="2" type="ORF">N7G274_003669</name>
</gene>
<feature type="compositionally biased region" description="Polar residues" evidence="1">
    <location>
        <begin position="372"/>
        <end position="394"/>
    </location>
</feature>
<reference evidence="2 3" key="1">
    <citation type="submission" date="2024-09" db="EMBL/GenBank/DDBJ databases">
        <title>Rethinking Asexuality: The Enigmatic Case of Functional Sexual Genes in Lepraria (Stereocaulaceae).</title>
        <authorList>
            <person name="Doellman M."/>
            <person name="Sun Y."/>
            <person name="Barcenas-Pena A."/>
            <person name="Lumbsch H.T."/>
            <person name="Grewe F."/>
        </authorList>
    </citation>
    <scope>NUCLEOTIDE SEQUENCE [LARGE SCALE GENOMIC DNA]</scope>
    <source>
        <strain evidence="2 3">Mercado 3170</strain>
    </source>
</reference>
<evidence type="ECO:0000256" key="1">
    <source>
        <dbReference type="SAM" id="MobiDB-lite"/>
    </source>
</evidence>
<protein>
    <submittedName>
        <fullName evidence="2">Uncharacterized protein</fullName>
    </submittedName>
</protein>
<organism evidence="2 3">
    <name type="scientific">Stereocaulon virgatum</name>
    <dbReference type="NCBI Taxonomy" id="373712"/>
    <lineage>
        <taxon>Eukaryota</taxon>
        <taxon>Fungi</taxon>
        <taxon>Dikarya</taxon>
        <taxon>Ascomycota</taxon>
        <taxon>Pezizomycotina</taxon>
        <taxon>Lecanoromycetes</taxon>
        <taxon>OSLEUM clade</taxon>
        <taxon>Lecanoromycetidae</taxon>
        <taxon>Lecanorales</taxon>
        <taxon>Lecanorineae</taxon>
        <taxon>Stereocaulaceae</taxon>
        <taxon>Stereocaulon</taxon>
    </lineage>
</organism>
<dbReference type="Proteomes" id="UP001590950">
    <property type="component" value="Unassembled WGS sequence"/>
</dbReference>
<evidence type="ECO:0000313" key="3">
    <source>
        <dbReference type="Proteomes" id="UP001590950"/>
    </source>
</evidence>
<feature type="region of interest" description="Disordered" evidence="1">
    <location>
        <begin position="371"/>
        <end position="415"/>
    </location>
</feature>
<keyword evidence="3" id="KW-1185">Reference proteome</keyword>
<proteinExistence type="predicted"/>
<evidence type="ECO:0000313" key="2">
    <source>
        <dbReference type="EMBL" id="KAL2043363.1"/>
    </source>
</evidence>
<name>A0ABR4AC61_9LECA</name>
<feature type="compositionally biased region" description="Polar residues" evidence="1">
    <location>
        <begin position="299"/>
        <end position="319"/>
    </location>
</feature>